<reference evidence="5" key="2">
    <citation type="submission" date="2023-06" db="EMBL/GenBank/DDBJ databases">
        <authorList>
            <consortium name="Lawrence Berkeley National Laboratory"/>
            <person name="Haridas S."/>
            <person name="Hensen N."/>
            <person name="Bonometti L."/>
            <person name="Westerberg I."/>
            <person name="Brannstrom I.O."/>
            <person name="Guillou S."/>
            <person name="Cros-Aarteil S."/>
            <person name="Calhoun S."/>
            <person name="Kuo A."/>
            <person name="Mondo S."/>
            <person name="Pangilinan J."/>
            <person name="Riley R."/>
            <person name="Labutti K."/>
            <person name="Andreopoulos B."/>
            <person name="Lipzen A."/>
            <person name="Chen C."/>
            <person name="Yanf M."/>
            <person name="Daum C."/>
            <person name="Ng V."/>
            <person name="Clum A."/>
            <person name="Steindorff A."/>
            <person name="Ohm R."/>
            <person name="Martin F."/>
            <person name="Silar P."/>
            <person name="Natvig D."/>
            <person name="Lalanne C."/>
            <person name="Gautier V."/>
            <person name="Ament-Velasquez S.L."/>
            <person name="Kruys A."/>
            <person name="Hutchinson M.I."/>
            <person name="Powell A.J."/>
            <person name="Barry K."/>
            <person name="Miller A.N."/>
            <person name="Grigoriev I.V."/>
            <person name="Debuchy R."/>
            <person name="Gladieux P."/>
            <person name="Thoren M.H."/>
            <person name="Johannesson H."/>
        </authorList>
    </citation>
    <scope>NUCLEOTIDE SEQUENCE</scope>
    <source>
        <strain evidence="5">CBS 958.72</strain>
    </source>
</reference>
<dbReference type="InterPro" id="IPR051704">
    <property type="entry name" value="FAD_aromatic-hydroxylase"/>
</dbReference>
<dbReference type="PANTHER" id="PTHR46865">
    <property type="entry name" value="OXIDOREDUCTASE-RELATED"/>
    <property type="match status" value="1"/>
</dbReference>
<proteinExistence type="predicted"/>
<evidence type="ECO:0000256" key="1">
    <source>
        <dbReference type="ARBA" id="ARBA00022630"/>
    </source>
</evidence>
<evidence type="ECO:0000313" key="6">
    <source>
        <dbReference type="Proteomes" id="UP001287356"/>
    </source>
</evidence>
<sequence>MAPLKILICGSGIAGPATAFWLTRIGCRVTVIEKATEHRHSGQQIDIRGVGVTAMRRMGIEAAVRACLVSEQGTLLVDTTGRRRAFFPVLATGTGDQSITSEFEIMRGDLSRIMYDATKDTTIYRHGVTVKSLEQQQQPQPGNDESGGGVHVVFSDGVQDTFDLVVGCDGMHSATRKLLLGPDAPDAFHGSGAAIAWATVPAEPADTNHFTWCLAPGRRVLGSRMDRPDCLRAYFVASIAGLPADHPLRATLRGGSPAAQRRAWADYFRDAGWHSARFARDIVASPLADDWHACEMGLVKMDAWSRGRVVLLGDAAWCPSPAGWGTSAALAGAYVLAGEMARHCGLGRVGDEPRREGIAAALLAYETALRPFVTKIQNASNTSGNFLPSSRLAISAIELVVSWVRTLRLDRILARLAIGGGIGWELPEYPELGTAEAEEM</sequence>
<dbReference type="GO" id="GO:0071949">
    <property type="term" value="F:FAD binding"/>
    <property type="evidence" value="ECO:0007669"/>
    <property type="project" value="InterPro"/>
</dbReference>
<organism evidence="5 6">
    <name type="scientific">Lasiosphaeria ovina</name>
    <dbReference type="NCBI Taxonomy" id="92902"/>
    <lineage>
        <taxon>Eukaryota</taxon>
        <taxon>Fungi</taxon>
        <taxon>Dikarya</taxon>
        <taxon>Ascomycota</taxon>
        <taxon>Pezizomycotina</taxon>
        <taxon>Sordariomycetes</taxon>
        <taxon>Sordariomycetidae</taxon>
        <taxon>Sordariales</taxon>
        <taxon>Lasiosphaeriaceae</taxon>
        <taxon>Lasiosphaeria</taxon>
    </lineage>
</organism>
<evidence type="ECO:0000256" key="2">
    <source>
        <dbReference type="ARBA" id="ARBA00022827"/>
    </source>
</evidence>
<gene>
    <name evidence="5" type="ORF">B0T24DRAFT_399062</name>
</gene>
<keyword evidence="6" id="KW-1185">Reference proteome</keyword>
<dbReference type="PANTHER" id="PTHR46865:SF7">
    <property type="entry name" value="MONOOXYGENASE, PUTATIVE (AFU_ORTHOLOGUE AFUA_8G07040)-RELATED"/>
    <property type="match status" value="1"/>
</dbReference>
<evidence type="ECO:0000259" key="4">
    <source>
        <dbReference type="Pfam" id="PF01494"/>
    </source>
</evidence>
<dbReference type="SUPFAM" id="SSF51905">
    <property type="entry name" value="FAD/NAD(P)-binding domain"/>
    <property type="match status" value="1"/>
</dbReference>
<keyword evidence="3" id="KW-0560">Oxidoreductase</keyword>
<keyword evidence="1" id="KW-0285">Flavoprotein</keyword>
<dbReference type="InterPro" id="IPR036188">
    <property type="entry name" value="FAD/NAD-bd_sf"/>
</dbReference>
<evidence type="ECO:0000256" key="3">
    <source>
        <dbReference type="ARBA" id="ARBA00023002"/>
    </source>
</evidence>
<comment type="caution">
    <text evidence="5">The sequence shown here is derived from an EMBL/GenBank/DDBJ whole genome shotgun (WGS) entry which is preliminary data.</text>
</comment>
<dbReference type="Pfam" id="PF01494">
    <property type="entry name" value="FAD_binding_3"/>
    <property type="match status" value="1"/>
</dbReference>
<dbReference type="Gene3D" id="3.50.50.60">
    <property type="entry name" value="FAD/NAD(P)-binding domain"/>
    <property type="match status" value="1"/>
</dbReference>
<dbReference type="EMBL" id="JAULSN010000008">
    <property type="protein sequence ID" value="KAK3365741.1"/>
    <property type="molecule type" value="Genomic_DNA"/>
</dbReference>
<dbReference type="AlphaFoldDB" id="A0AAE0MZW3"/>
<keyword evidence="2" id="KW-0274">FAD</keyword>
<protein>
    <recommendedName>
        <fullName evidence="4">FAD-binding domain-containing protein</fullName>
    </recommendedName>
</protein>
<feature type="domain" description="FAD-binding" evidence="4">
    <location>
        <begin position="5"/>
        <end position="341"/>
    </location>
</feature>
<dbReference type="PRINTS" id="PR00420">
    <property type="entry name" value="RNGMNOXGNASE"/>
</dbReference>
<reference evidence="5" key="1">
    <citation type="journal article" date="2023" name="Mol. Phylogenet. Evol.">
        <title>Genome-scale phylogeny and comparative genomics of the fungal order Sordariales.</title>
        <authorList>
            <person name="Hensen N."/>
            <person name="Bonometti L."/>
            <person name="Westerberg I."/>
            <person name="Brannstrom I.O."/>
            <person name="Guillou S."/>
            <person name="Cros-Aarteil S."/>
            <person name="Calhoun S."/>
            <person name="Haridas S."/>
            <person name="Kuo A."/>
            <person name="Mondo S."/>
            <person name="Pangilinan J."/>
            <person name="Riley R."/>
            <person name="LaButti K."/>
            <person name="Andreopoulos B."/>
            <person name="Lipzen A."/>
            <person name="Chen C."/>
            <person name="Yan M."/>
            <person name="Daum C."/>
            <person name="Ng V."/>
            <person name="Clum A."/>
            <person name="Steindorff A."/>
            <person name="Ohm R.A."/>
            <person name="Martin F."/>
            <person name="Silar P."/>
            <person name="Natvig D.O."/>
            <person name="Lalanne C."/>
            <person name="Gautier V."/>
            <person name="Ament-Velasquez S.L."/>
            <person name="Kruys A."/>
            <person name="Hutchinson M.I."/>
            <person name="Powell A.J."/>
            <person name="Barry K."/>
            <person name="Miller A.N."/>
            <person name="Grigoriev I.V."/>
            <person name="Debuchy R."/>
            <person name="Gladieux P."/>
            <person name="Hiltunen Thoren M."/>
            <person name="Johannesson H."/>
        </authorList>
    </citation>
    <scope>NUCLEOTIDE SEQUENCE</scope>
    <source>
        <strain evidence="5">CBS 958.72</strain>
    </source>
</reference>
<evidence type="ECO:0000313" key="5">
    <source>
        <dbReference type="EMBL" id="KAK3365741.1"/>
    </source>
</evidence>
<accession>A0AAE0MZW3</accession>
<dbReference type="GO" id="GO:0016491">
    <property type="term" value="F:oxidoreductase activity"/>
    <property type="evidence" value="ECO:0007669"/>
    <property type="project" value="UniProtKB-KW"/>
</dbReference>
<dbReference type="Proteomes" id="UP001287356">
    <property type="component" value="Unassembled WGS sequence"/>
</dbReference>
<name>A0AAE0MZW3_9PEZI</name>
<dbReference type="InterPro" id="IPR002938">
    <property type="entry name" value="FAD-bd"/>
</dbReference>